<dbReference type="InterPro" id="IPR036554">
    <property type="entry name" value="GHMP_kinase_C_sf"/>
</dbReference>
<dbReference type="AlphaFoldDB" id="A0A1Y6K1K8"/>
<dbReference type="OrthoDB" id="5498344at2"/>
<dbReference type="NCBIfam" id="TIGR01240">
    <property type="entry name" value="mevDPdecarb"/>
    <property type="match status" value="1"/>
</dbReference>
<dbReference type="RefSeq" id="WP_087861469.1">
    <property type="nucleotide sequence ID" value="NZ_LT859958.1"/>
</dbReference>
<keyword evidence="5" id="KW-0067">ATP-binding</keyword>
<reference evidence="11" key="1">
    <citation type="submission" date="2017-05" db="EMBL/GenBank/DDBJ databases">
        <authorList>
            <person name="Kirkegaard R."/>
            <person name="Mcilroy J S."/>
        </authorList>
    </citation>
    <scope>NUCLEOTIDE SEQUENCE [LARGE SCALE GENOMIC DNA]</scope>
</reference>
<protein>
    <recommendedName>
        <fullName evidence="2">diphosphomevalonate decarboxylase</fullName>
        <ecNumber evidence="2">4.1.1.33</ecNumber>
    </recommendedName>
</protein>
<dbReference type="InterPro" id="IPR029765">
    <property type="entry name" value="Mev_diP_decarb"/>
</dbReference>
<keyword evidence="4" id="KW-0547">Nucleotide-binding</keyword>
<evidence type="ECO:0000259" key="9">
    <source>
        <dbReference type="Pfam" id="PF22700"/>
    </source>
</evidence>
<dbReference type="InterPro" id="IPR014721">
    <property type="entry name" value="Ribsml_uS5_D2-typ_fold_subgr"/>
</dbReference>
<organism evidence="10 11">
    <name type="scientific">Candidatus Brevifilum fermentans</name>
    <dbReference type="NCBI Taxonomy" id="1986204"/>
    <lineage>
        <taxon>Bacteria</taxon>
        <taxon>Bacillati</taxon>
        <taxon>Chloroflexota</taxon>
        <taxon>Anaerolineae</taxon>
        <taxon>Anaerolineales</taxon>
        <taxon>Anaerolineaceae</taxon>
        <taxon>Candidatus Brevifilum</taxon>
    </lineage>
</organism>
<evidence type="ECO:0000256" key="6">
    <source>
        <dbReference type="ARBA" id="ARBA00023098"/>
    </source>
</evidence>
<evidence type="ECO:0000256" key="1">
    <source>
        <dbReference type="ARBA" id="ARBA00008831"/>
    </source>
</evidence>
<dbReference type="PANTHER" id="PTHR10977:SF3">
    <property type="entry name" value="DIPHOSPHOMEVALONATE DECARBOXYLASE"/>
    <property type="match status" value="1"/>
</dbReference>
<dbReference type="InterPro" id="IPR053859">
    <property type="entry name" value="MVD-like_N"/>
</dbReference>
<feature type="domain" description="Mvd1 C-terminal" evidence="8">
    <location>
        <begin position="179"/>
        <end position="305"/>
    </location>
</feature>
<dbReference type="InterPro" id="IPR005935">
    <property type="entry name" value="Mev_decarb"/>
</dbReference>
<dbReference type="GO" id="GO:0005524">
    <property type="term" value="F:ATP binding"/>
    <property type="evidence" value="ECO:0007669"/>
    <property type="project" value="UniProtKB-KW"/>
</dbReference>
<gene>
    <name evidence="10" type="primary">mvaD</name>
    <name evidence="10" type="ORF">CFX1CAM_0477</name>
</gene>
<dbReference type="PIRSF" id="PIRSF015950">
    <property type="entry name" value="Mev_P_decrbx"/>
    <property type="match status" value="1"/>
</dbReference>
<dbReference type="EC" id="4.1.1.33" evidence="2"/>
<dbReference type="Pfam" id="PF18376">
    <property type="entry name" value="MDD_C"/>
    <property type="match status" value="1"/>
</dbReference>
<dbReference type="SUPFAM" id="SSF55060">
    <property type="entry name" value="GHMP Kinase, C-terminal domain"/>
    <property type="match status" value="1"/>
</dbReference>
<dbReference type="GO" id="GO:0005829">
    <property type="term" value="C:cytosol"/>
    <property type="evidence" value="ECO:0007669"/>
    <property type="project" value="InterPro"/>
</dbReference>
<evidence type="ECO:0000313" key="10">
    <source>
        <dbReference type="EMBL" id="SMX53543.1"/>
    </source>
</evidence>
<dbReference type="GO" id="GO:0004163">
    <property type="term" value="F:diphosphomevalonate decarboxylase activity"/>
    <property type="evidence" value="ECO:0007669"/>
    <property type="project" value="UniProtKB-EC"/>
</dbReference>
<sequence length="334" mass="35912">MNMHATALAHPNIAFIKFWGLADEPRRIPANGSLSMNIDGLTTRTRVEFDPTLAADELLINGQPVFGNGLERVQTFMDRIRRLAAKKLYAHISSENNFPIGAGLASSASGFAALALAGTAALGLTLSERELSALARFGSGSACRSIPAGFVEWTVDPAMGETDAHSIAPVDHWDLVDCIAILSHAHKPVGSQEGMRSAPSSPLQAARVADAERRLKLCRQAILERDFAVLAEITELDCNLMHAVMMTSTPPLYYWEPGSLAIIQAVKAWQAEGLSVTFTLDAGPNVHLITTRGSMDEVTHRLRRFPEVIDVVCGGPAGPARLVEQVSPSRTAQV</sequence>
<dbReference type="KEGG" id="abat:CFX1CAM_0477"/>
<keyword evidence="6" id="KW-0443">Lipid metabolism</keyword>
<dbReference type="PANTHER" id="PTHR10977">
    <property type="entry name" value="DIPHOSPHOMEVALONATE DECARBOXYLASE"/>
    <property type="match status" value="1"/>
</dbReference>
<evidence type="ECO:0000256" key="7">
    <source>
        <dbReference type="ARBA" id="ARBA00023239"/>
    </source>
</evidence>
<evidence type="ECO:0000256" key="3">
    <source>
        <dbReference type="ARBA" id="ARBA00022516"/>
    </source>
</evidence>
<dbReference type="SUPFAM" id="SSF54211">
    <property type="entry name" value="Ribosomal protein S5 domain 2-like"/>
    <property type="match status" value="1"/>
</dbReference>
<dbReference type="GO" id="GO:0019287">
    <property type="term" value="P:isopentenyl diphosphate biosynthetic process, mevalonate pathway"/>
    <property type="evidence" value="ECO:0007669"/>
    <property type="project" value="InterPro"/>
</dbReference>
<keyword evidence="7 10" id="KW-0456">Lyase</keyword>
<dbReference type="Pfam" id="PF22700">
    <property type="entry name" value="MVD-like_N"/>
    <property type="match status" value="1"/>
</dbReference>
<feature type="domain" description="Diphosphomevalonate decarboxylase-like N-terminal" evidence="9">
    <location>
        <begin position="9"/>
        <end position="166"/>
    </location>
</feature>
<evidence type="ECO:0000256" key="2">
    <source>
        <dbReference type="ARBA" id="ARBA00012296"/>
    </source>
</evidence>
<accession>A0A1Y6K1K8</accession>
<dbReference type="InterPro" id="IPR020568">
    <property type="entry name" value="Ribosomal_Su5_D2-typ_SF"/>
</dbReference>
<evidence type="ECO:0000256" key="5">
    <source>
        <dbReference type="ARBA" id="ARBA00022840"/>
    </source>
</evidence>
<dbReference type="Gene3D" id="3.30.70.890">
    <property type="entry name" value="GHMP kinase, C-terminal domain"/>
    <property type="match status" value="1"/>
</dbReference>
<dbReference type="Proteomes" id="UP000195514">
    <property type="component" value="Chromosome I"/>
</dbReference>
<evidence type="ECO:0000256" key="4">
    <source>
        <dbReference type="ARBA" id="ARBA00022741"/>
    </source>
</evidence>
<comment type="similarity">
    <text evidence="1">Belongs to the diphosphomevalonate decarboxylase family.</text>
</comment>
<keyword evidence="11" id="KW-1185">Reference proteome</keyword>
<dbReference type="FunFam" id="3.30.230.10:FF:000072">
    <property type="entry name" value="Diphosphomevalonate decarboxylase"/>
    <property type="match status" value="1"/>
</dbReference>
<dbReference type="InterPro" id="IPR041431">
    <property type="entry name" value="Mvd1_C"/>
</dbReference>
<keyword evidence="3" id="KW-0444">Lipid biosynthesis</keyword>
<dbReference type="EMBL" id="LT859958">
    <property type="protein sequence ID" value="SMX53543.1"/>
    <property type="molecule type" value="Genomic_DNA"/>
</dbReference>
<proteinExistence type="inferred from homology"/>
<evidence type="ECO:0000259" key="8">
    <source>
        <dbReference type="Pfam" id="PF18376"/>
    </source>
</evidence>
<name>A0A1Y6K1K8_9CHLR</name>
<evidence type="ECO:0000313" key="11">
    <source>
        <dbReference type="Proteomes" id="UP000195514"/>
    </source>
</evidence>
<dbReference type="Gene3D" id="3.30.230.10">
    <property type="match status" value="1"/>
</dbReference>